<protein>
    <submittedName>
        <fullName evidence="1">Uncharacterized protein</fullName>
    </submittedName>
</protein>
<reference evidence="1" key="1">
    <citation type="submission" date="2023-03" db="EMBL/GenBank/DDBJ databases">
        <title>Massive genome expansion in bonnet fungi (Mycena s.s.) driven by repeated elements and novel gene families across ecological guilds.</title>
        <authorList>
            <consortium name="Lawrence Berkeley National Laboratory"/>
            <person name="Harder C.B."/>
            <person name="Miyauchi S."/>
            <person name="Viragh M."/>
            <person name="Kuo A."/>
            <person name="Thoen E."/>
            <person name="Andreopoulos B."/>
            <person name="Lu D."/>
            <person name="Skrede I."/>
            <person name="Drula E."/>
            <person name="Henrissat B."/>
            <person name="Morin E."/>
            <person name="Kohler A."/>
            <person name="Barry K."/>
            <person name="LaButti K."/>
            <person name="Morin E."/>
            <person name="Salamov A."/>
            <person name="Lipzen A."/>
            <person name="Mereny Z."/>
            <person name="Hegedus B."/>
            <person name="Baldrian P."/>
            <person name="Stursova M."/>
            <person name="Weitz H."/>
            <person name="Taylor A."/>
            <person name="Grigoriev I.V."/>
            <person name="Nagy L.G."/>
            <person name="Martin F."/>
            <person name="Kauserud H."/>
        </authorList>
    </citation>
    <scope>NUCLEOTIDE SEQUENCE</scope>
    <source>
        <strain evidence="1">9284</strain>
    </source>
</reference>
<accession>A0AAD7C7K8</accession>
<organism evidence="1 2">
    <name type="scientific">Roridomyces roridus</name>
    <dbReference type="NCBI Taxonomy" id="1738132"/>
    <lineage>
        <taxon>Eukaryota</taxon>
        <taxon>Fungi</taxon>
        <taxon>Dikarya</taxon>
        <taxon>Basidiomycota</taxon>
        <taxon>Agaricomycotina</taxon>
        <taxon>Agaricomycetes</taxon>
        <taxon>Agaricomycetidae</taxon>
        <taxon>Agaricales</taxon>
        <taxon>Marasmiineae</taxon>
        <taxon>Mycenaceae</taxon>
        <taxon>Roridomyces</taxon>
    </lineage>
</organism>
<name>A0AAD7C7K8_9AGAR</name>
<dbReference type="AlphaFoldDB" id="A0AAD7C7K8"/>
<evidence type="ECO:0000313" key="1">
    <source>
        <dbReference type="EMBL" id="KAJ7641440.1"/>
    </source>
</evidence>
<dbReference type="EMBL" id="JARKIF010000004">
    <property type="protein sequence ID" value="KAJ7641440.1"/>
    <property type="molecule type" value="Genomic_DNA"/>
</dbReference>
<gene>
    <name evidence="1" type="ORF">FB45DRAFT_900232</name>
</gene>
<proteinExistence type="predicted"/>
<dbReference type="Proteomes" id="UP001221142">
    <property type="component" value="Unassembled WGS sequence"/>
</dbReference>
<comment type="caution">
    <text evidence="1">The sequence shown here is derived from an EMBL/GenBank/DDBJ whole genome shotgun (WGS) entry which is preliminary data.</text>
</comment>
<feature type="non-terminal residue" evidence="1">
    <location>
        <position position="355"/>
    </location>
</feature>
<keyword evidence="2" id="KW-1185">Reference proteome</keyword>
<sequence length="355" mass="40501">MDTHHRRRNPLEIPEFFLRSQTDLTSAAHVSRSWVTAAQRQIFQVIRLVPGDVLSGRLLAVLDAAPHLVGYISELDLGVFRPIAVGNLEKLAELPYTKLKVLRVDSNEWEIPEEQVTAIGRLLRISTLVEVIVHARFSGLGEFSRMWPREGRIRNVGYNMSFKAAPSTTGAHKPRIQLETLSAAATPSEYHALWLHHVECPFDLPLTEGLLDALRGSLQTIGLISLLTSCAADIHLSRFTNVTALDIHHYWNGWYRNDFNEIRSMVPELRNRIRAIRFQELRMNVPDLHALHEELLSVQGYFPELRTVTINFHTDDPGHIEALRDGLRAHNWSLGDGITLTHSFEWEGRVPWYAR</sequence>
<evidence type="ECO:0000313" key="2">
    <source>
        <dbReference type="Proteomes" id="UP001221142"/>
    </source>
</evidence>